<dbReference type="InterPro" id="IPR017452">
    <property type="entry name" value="GPCR_Rhodpsn_7TM"/>
</dbReference>
<dbReference type="Proteomes" id="UP000001593">
    <property type="component" value="Unassembled WGS sequence"/>
</dbReference>
<feature type="transmembrane region" description="Helical" evidence="12">
    <location>
        <begin position="20"/>
        <end position="46"/>
    </location>
</feature>
<keyword evidence="8 10" id="KW-0675">Receptor</keyword>
<dbReference type="GO" id="GO:0001609">
    <property type="term" value="F:G protein-coupled adenosine receptor activity"/>
    <property type="evidence" value="ECO:0000318"/>
    <property type="project" value="GO_Central"/>
</dbReference>
<feature type="region of interest" description="Disordered" evidence="11">
    <location>
        <begin position="297"/>
        <end position="317"/>
    </location>
</feature>
<evidence type="ECO:0000313" key="14">
    <source>
        <dbReference type="EMBL" id="EDO47331.1"/>
    </source>
</evidence>
<keyword evidence="4 12" id="KW-1133">Transmembrane helix</keyword>
<keyword evidence="5 10" id="KW-0297">G-protein coupled receptor</keyword>
<keyword evidence="15" id="KW-1185">Reference proteome</keyword>
<reference evidence="14 15" key="1">
    <citation type="journal article" date="2007" name="Science">
        <title>Sea anemone genome reveals ancestral eumetazoan gene repertoire and genomic organization.</title>
        <authorList>
            <person name="Putnam N.H."/>
            <person name="Srivastava M."/>
            <person name="Hellsten U."/>
            <person name="Dirks B."/>
            <person name="Chapman J."/>
            <person name="Salamov A."/>
            <person name="Terry A."/>
            <person name="Shapiro H."/>
            <person name="Lindquist E."/>
            <person name="Kapitonov V.V."/>
            <person name="Jurka J."/>
            <person name="Genikhovich G."/>
            <person name="Grigoriev I.V."/>
            <person name="Lucas S.M."/>
            <person name="Steele R.E."/>
            <person name="Finnerty J.R."/>
            <person name="Technau U."/>
            <person name="Martindale M.Q."/>
            <person name="Rokhsar D.S."/>
        </authorList>
    </citation>
    <scope>NUCLEOTIDE SEQUENCE [LARGE SCALE GENOMIC DNA]</scope>
    <source>
        <strain evidence="15">CH2 X CH6</strain>
    </source>
</reference>
<feature type="transmembrane region" description="Helical" evidence="12">
    <location>
        <begin position="90"/>
        <end position="110"/>
    </location>
</feature>
<dbReference type="AlphaFoldDB" id="A7RMF3"/>
<dbReference type="EMBL" id="DS469520">
    <property type="protein sequence ID" value="EDO47331.1"/>
    <property type="molecule type" value="Genomic_DNA"/>
</dbReference>
<evidence type="ECO:0000256" key="8">
    <source>
        <dbReference type="ARBA" id="ARBA00023170"/>
    </source>
</evidence>
<comment type="similarity">
    <text evidence="10">Belongs to the G-protein coupled receptor 1 family.</text>
</comment>
<dbReference type="GO" id="GO:0004993">
    <property type="term" value="F:G protein-coupled serotonin receptor activity"/>
    <property type="evidence" value="ECO:0007669"/>
    <property type="project" value="UniProtKB-ARBA"/>
</dbReference>
<dbReference type="SUPFAM" id="SSF81321">
    <property type="entry name" value="Family A G protein-coupled receptor-like"/>
    <property type="match status" value="1"/>
</dbReference>
<evidence type="ECO:0000256" key="4">
    <source>
        <dbReference type="ARBA" id="ARBA00022989"/>
    </source>
</evidence>
<accession>A7RMF3</accession>
<feature type="domain" description="G-protein coupled receptors family 1 profile" evidence="13">
    <location>
        <begin position="37"/>
        <end position="274"/>
    </location>
</feature>
<dbReference type="GO" id="GO:0005886">
    <property type="term" value="C:plasma membrane"/>
    <property type="evidence" value="ECO:0000318"/>
    <property type="project" value="GO_Central"/>
</dbReference>
<evidence type="ECO:0000256" key="1">
    <source>
        <dbReference type="ARBA" id="ARBA00004651"/>
    </source>
</evidence>
<name>A7RMF3_NEMVE</name>
<evidence type="ECO:0000256" key="6">
    <source>
        <dbReference type="ARBA" id="ARBA00023136"/>
    </source>
</evidence>
<keyword evidence="2" id="KW-1003">Cell membrane</keyword>
<feature type="transmembrane region" description="Helical" evidence="12">
    <location>
        <begin position="221"/>
        <end position="239"/>
    </location>
</feature>
<keyword evidence="7" id="KW-1015">Disulfide bond</keyword>
<feature type="transmembrane region" description="Helical" evidence="12">
    <location>
        <begin position="164"/>
        <end position="185"/>
    </location>
</feature>
<keyword evidence="9 10" id="KW-0807">Transducer</keyword>
<evidence type="ECO:0000256" key="9">
    <source>
        <dbReference type="ARBA" id="ARBA00023224"/>
    </source>
</evidence>
<dbReference type="Gene3D" id="1.20.1070.10">
    <property type="entry name" value="Rhodopsin 7-helix transmembrane proteins"/>
    <property type="match status" value="1"/>
</dbReference>
<evidence type="ECO:0000256" key="10">
    <source>
        <dbReference type="RuleBase" id="RU000688"/>
    </source>
</evidence>
<sequence length="317" mass="35718">MNNTNSSIPSMLPPAYQPAPLPFLVCWSVMGLASTVLNVVVCCIVFCNARMLTITNAFVVSLSVSDLLAAAVLVPIYIAEEYTLTKVPISGYVIAVLLLASIFNLCAVTYERFVALTKPFGYRVIMNKRKVSIIIFASWFIPVLISLLPLAWHADPSSPYHKAYMIITLILFVLLPCVAMIWVYARLLKIIRNFIQRNRRRTSSGNKTGERAGTEEKAARVFAIILAMFLLCWLPLIYINACTAFQLEHLITQTLLYVSFFTLLLNTIMDPLIFAFLKRDFKESIFKSDRRPAGMMTSMVSRRSEQEELSPTCMNGE</sequence>
<evidence type="ECO:0000256" key="5">
    <source>
        <dbReference type="ARBA" id="ARBA00023040"/>
    </source>
</evidence>
<dbReference type="PROSITE" id="PS00237">
    <property type="entry name" value="G_PROTEIN_RECEP_F1_1"/>
    <property type="match status" value="1"/>
</dbReference>
<dbReference type="InParanoid" id="A7RMF3"/>
<evidence type="ECO:0000256" key="3">
    <source>
        <dbReference type="ARBA" id="ARBA00022692"/>
    </source>
</evidence>
<evidence type="ECO:0000313" key="15">
    <source>
        <dbReference type="Proteomes" id="UP000001593"/>
    </source>
</evidence>
<dbReference type="OrthoDB" id="10010417at2759"/>
<evidence type="ECO:0000256" key="12">
    <source>
        <dbReference type="SAM" id="Phobius"/>
    </source>
</evidence>
<comment type="subcellular location">
    <subcellularLocation>
        <location evidence="1">Cell membrane</location>
        <topology evidence="1">Multi-pass membrane protein</topology>
    </subcellularLocation>
</comment>
<proteinExistence type="inferred from homology"/>
<dbReference type="GO" id="GO:0007186">
    <property type="term" value="P:G protein-coupled receptor signaling pathway"/>
    <property type="evidence" value="ECO:0000318"/>
    <property type="project" value="GO_Central"/>
</dbReference>
<protein>
    <recommendedName>
        <fullName evidence="13">G-protein coupled receptors family 1 profile domain-containing protein</fullName>
    </recommendedName>
</protein>
<dbReference type="OMA" id="WMGSAIN"/>
<keyword evidence="3 10" id="KW-0812">Transmembrane</keyword>
<dbReference type="Pfam" id="PF00001">
    <property type="entry name" value="7tm_1"/>
    <property type="match status" value="1"/>
</dbReference>
<dbReference type="PhylomeDB" id="A7RMF3"/>
<keyword evidence="6 12" id="KW-0472">Membrane</keyword>
<dbReference type="InterPro" id="IPR000276">
    <property type="entry name" value="GPCR_Rhodpsn"/>
</dbReference>
<evidence type="ECO:0000256" key="11">
    <source>
        <dbReference type="SAM" id="MobiDB-lite"/>
    </source>
</evidence>
<gene>
    <name evidence="14" type="ORF">NEMVEDRAFT_v1g199267</name>
</gene>
<feature type="transmembrane region" description="Helical" evidence="12">
    <location>
        <begin position="58"/>
        <end position="78"/>
    </location>
</feature>
<dbReference type="PRINTS" id="PR00237">
    <property type="entry name" value="GPCRRHODOPSN"/>
</dbReference>
<dbReference type="PROSITE" id="PS50262">
    <property type="entry name" value="G_PROTEIN_RECEP_F1_2"/>
    <property type="match status" value="1"/>
</dbReference>
<dbReference type="STRING" id="45351.A7RMF3"/>
<feature type="transmembrane region" description="Helical" evidence="12">
    <location>
        <begin position="254"/>
        <end position="277"/>
    </location>
</feature>
<dbReference type="eggNOG" id="KOG3656">
    <property type="taxonomic scope" value="Eukaryota"/>
</dbReference>
<organism evidence="14 15">
    <name type="scientific">Nematostella vectensis</name>
    <name type="common">Starlet sea anemone</name>
    <dbReference type="NCBI Taxonomy" id="45351"/>
    <lineage>
        <taxon>Eukaryota</taxon>
        <taxon>Metazoa</taxon>
        <taxon>Cnidaria</taxon>
        <taxon>Anthozoa</taxon>
        <taxon>Hexacorallia</taxon>
        <taxon>Actiniaria</taxon>
        <taxon>Edwardsiidae</taxon>
        <taxon>Nematostella</taxon>
    </lineage>
</organism>
<evidence type="ECO:0000259" key="13">
    <source>
        <dbReference type="PROSITE" id="PS50262"/>
    </source>
</evidence>
<dbReference type="HOGENOM" id="CLU_009579_3_6_1"/>
<evidence type="ECO:0000256" key="2">
    <source>
        <dbReference type="ARBA" id="ARBA00022475"/>
    </source>
</evidence>
<feature type="transmembrane region" description="Helical" evidence="12">
    <location>
        <begin position="131"/>
        <end position="152"/>
    </location>
</feature>
<dbReference type="PANTHER" id="PTHR24248:SF125">
    <property type="entry name" value="DOPAMINE D2-LIKE RECEPTOR"/>
    <property type="match status" value="1"/>
</dbReference>
<dbReference type="PANTHER" id="PTHR24248">
    <property type="entry name" value="ADRENERGIC RECEPTOR-RELATED G-PROTEIN COUPLED RECEPTOR"/>
    <property type="match status" value="1"/>
</dbReference>
<evidence type="ECO:0000256" key="7">
    <source>
        <dbReference type="ARBA" id="ARBA00023157"/>
    </source>
</evidence>